<dbReference type="PANTHER" id="PTHR36312">
    <property type="entry name" value="THIONIN-LIKE PROTEIN 1"/>
    <property type="match status" value="1"/>
</dbReference>
<accession>V4KAW6</accession>
<dbReference type="InterPro" id="IPR038975">
    <property type="entry name" value="THNL"/>
</dbReference>
<dbReference type="PANTHER" id="PTHR36312:SF9">
    <property type="entry name" value="THIONIN-LIKE PROTEIN 1"/>
    <property type="match status" value="1"/>
</dbReference>
<dbReference type="OMA" id="MECKRVA"/>
<feature type="signal peptide" evidence="1">
    <location>
        <begin position="1"/>
        <end position="25"/>
    </location>
</feature>
<gene>
    <name evidence="2" type="ORF">EUTSA_v10019821mg</name>
</gene>
<evidence type="ECO:0000256" key="1">
    <source>
        <dbReference type="SAM" id="SignalP"/>
    </source>
</evidence>
<dbReference type="Proteomes" id="UP000030689">
    <property type="component" value="Unassembled WGS sequence"/>
</dbReference>
<dbReference type="KEGG" id="eus:EUTSA_v10019821mg"/>
<dbReference type="Gramene" id="ESQ28234">
    <property type="protein sequence ID" value="ESQ28234"/>
    <property type="gene ID" value="EUTSA_v10019821mg"/>
</dbReference>
<evidence type="ECO:0000313" key="3">
    <source>
        <dbReference type="Proteomes" id="UP000030689"/>
    </source>
</evidence>
<organism evidence="2 3">
    <name type="scientific">Eutrema salsugineum</name>
    <name type="common">Saltwater cress</name>
    <name type="synonym">Sisymbrium salsugineum</name>
    <dbReference type="NCBI Taxonomy" id="72664"/>
    <lineage>
        <taxon>Eukaryota</taxon>
        <taxon>Viridiplantae</taxon>
        <taxon>Streptophyta</taxon>
        <taxon>Embryophyta</taxon>
        <taxon>Tracheophyta</taxon>
        <taxon>Spermatophyta</taxon>
        <taxon>Magnoliopsida</taxon>
        <taxon>eudicotyledons</taxon>
        <taxon>Gunneridae</taxon>
        <taxon>Pentapetalae</taxon>
        <taxon>rosids</taxon>
        <taxon>malvids</taxon>
        <taxon>Brassicales</taxon>
        <taxon>Brassicaceae</taxon>
        <taxon>Eutremeae</taxon>
        <taxon>Eutrema</taxon>
    </lineage>
</organism>
<dbReference type="AlphaFoldDB" id="V4KAW6"/>
<sequence length="118" mass="13515">MECKRVAVLMVIMLTVGNLMVESEAISFRHFLECYKTCVDMCFAFVRIKIDCPVRCVGWCKEPPPITKPNEIDQIDYSCEVDCITRRCVSVKYQNTEVDVKKAMVCVNSCSDLCNKKN</sequence>
<evidence type="ECO:0000313" key="2">
    <source>
        <dbReference type="EMBL" id="ESQ28234.1"/>
    </source>
</evidence>
<reference evidence="2 3" key="1">
    <citation type="journal article" date="2013" name="Front. Plant Sci.">
        <title>The Reference Genome of the Halophytic Plant Eutrema salsugineum.</title>
        <authorList>
            <person name="Yang R."/>
            <person name="Jarvis D.E."/>
            <person name="Chen H."/>
            <person name="Beilstein M.A."/>
            <person name="Grimwood J."/>
            <person name="Jenkins J."/>
            <person name="Shu S."/>
            <person name="Prochnik S."/>
            <person name="Xin M."/>
            <person name="Ma C."/>
            <person name="Schmutz J."/>
            <person name="Wing R.A."/>
            <person name="Mitchell-Olds T."/>
            <person name="Schumaker K.S."/>
            <person name="Wang X."/>
        </authorList>
    </citation>
    <scope>NUCLEOTIDE SEQUENCE [LARGE SCALE GENOMIC DNA]</scope>
</reference>
<name>V4KAW6_EUTSA</name>
<keyword evidence="3" id="KW-1185">Reference proteome</keyword>
<keyword evidence="1" id="KW-0732">Signal</keyword>
<dbReference type="EMBL" id="KI517953">
    <property type="protein sequence ID" value="ESQ28234.1"/>
    <property type="molecule type" value="Genomic_DNA"/>
</dbReference>
<evidence type="ECO:0008006" key="4">
    <source>
        <dbReference type="Google" id="ProtNLM"/>
    </source>
</evidence>
<feature type="chain" id="PRO_5004720516" description="Thionin-like protein" evidence="1">
    <location>
        <begin position="26"/>
        <end position="118"/>
    </location>
</feature>
<proteinExistence type="predicted"/>
<protein>
    <recommendedName>
        <fullName evidence="4">Thionin-like protein</fullName>
    </recommendedName>
</protein>